<reference evidence="10" key="1">
    <citation type="journal article" date="2024" name="Int. J. Syst. Evol. Microbiol.">
        <title>Methylomarinovum tepidoasis sp. nov., a moderately thermophilic methanotroph of the family Methylothermaceae isolated from a deep-sea hydrothermal field.</title>
        <authorList>
            <person name="Hirayama H."/>
            <person name="Takaki Y."/>
            <person name="Abe M."/>
            <person name="Miyazaki M."/>
            <person name="Uematsu K."/>
            <person name="Matsui Y."/>
            <person name="Takai K."/>
        </authorList>
    </citation>
    <scope>NUCLEOTIDE SEQUENCE [LARGE SCALE GENOMIC DNA]</scope>
    <source>
        <strain evidence="10">IN45</strain>
    </source>
</reference>
<keyword evidence="4" id="KW-0238">DNA-binding</keyword>
<dbReference type="SMART" id="SM00534">
    <property type="entry name" value="MUTSac"/>
    <property type="match status" value="1"/>
</dbReference>
<dbReference type="EMBL" id="AP024718">
    <property type="protein sequence ID" value="BCX88964.1"/>
    <property type="molecule type" value="Genomic_DNA"/>
</dbReference>
<dbReference type="SUPFAM" id="SSF52540">
    <property type="entry name" value="P-loop containing nucleoside triphosphate hydrolases"/>
    <property type="match status" value="1"/>
</dbReference>
<keyword evidence="2" id="KW-0547">Nucleotide-binding</keyword>
<keyword evidence="3" id="KW-0067">ATP-binding</keyword>
<dbReference type="Gene3D" id="1.10.1420.10">
    <property type="match status" value="1"/>
</dbReference>
<evidence type="ECO:0000256" key="6">
    <source>
        <dbReference type="SAM" id="Coils"/>
    </source>
</evidence>
<dbReference type="SUPFAM" id="SSF48334">
    <property type="entry name" value="DNA repair protein MutS, domain III"/>
    <property type="match status" value="1"/>
</dbReference>
<evidence type="ECO:0000256" key="5">
    <source>
        <dbReference type="ARBA" id="ARBA00023204"/>
    </source>
</evidence>
<keyword evidence="7" id="KW-0472">Membrane</keyword>
<dbReference type="InterPro" id="IPR007696">
    <property type="entry name" value="DNA_mismatch_repair_MutS_core"/>
</dbReference>
<keyword evidence="5" id="KW-0234">DNA repair</keyword>
<evidence type="ECO:0000256" key="2">
    <source>
        <dbReference type="ARBA" id="ARBA00022741"/>
    </source>
</evidence>
<evidence type="ECO:0000256" key="3">
    <source>
        <dbReference type="ARBA" id="ARBA00022840"/>
    </source>
</evidence>
<proteinExistence type="inferred from homology"/>
<feature type="domain" description="DNA mismatch repair proteins mutS family" evidence="8">
    <location>
        <begin position="352"/>
        <end position="534"/>
    </location>
</feature>
<gene>
    <name evidence="9" type="ORF">MIN45_P1334</name>
</gene>
<evidence type="ECO:0000256" key="7">
    <source>
        <dbReference type="SAM" id="Phobius"/>
    </source>
</evidence>
<evidence type="ECO:0000313" key="9">
    <source>
        <dbReference type="EMBL" id="BCX88964.1"/>
    </source>
</evidence>
<feature type="coiled-coil region" evidence="6">
    <location>
        <begin position="82"/>
        <end position="109"/>
    </location>
</feature>
<feature type="transmembrane region" description="Helical" evidence="7">
    <location>
        <begin position="218"/>
        <end position="238"/>
    </location>
</feature>
<organism evidence="9 10">
    <name type="scientific">Methylomarinovum tepidoasis</name>
    <dbReference type="NCBI Taxonomy" id="2840183"/>
    <lineage>
        <taxon>Bacteria</taxon>
        <taxon>Pseudomonadati</taxon>
        <taxon>Pseudomonadota</taxon>
        <taxon>Gammaproteobacteria</taxon>
        <taxon>Methylococcales</taxon>
        <taxon>Methylothermaceae</taxon>
        <taxon>Methylomarinovum</taxon>
    </lineage>
</organism>
<keyword evidence="7" id="KW-1133">Transmembrane helix</keyword>
<dbReference type="KEGG" id="meiy:MIN45_P1334"/>
<dbReference type="InterPro" id="IPR000432">
    <property type="entry name" value="DNA_mismatch_repair_MutS_C"/>
</dbReference>
<sequence>MLERLRQLYTPFLKLWRDGPETEAVTPAEDGVIDPPTYEVLEVPALYQALDTARTQVGKATLHRSLARPLRDAELIRARQAALRELQDNAALRRQLENLLANAARRDREPEFYKLLYCNFLGGVGAPVSGRDLRGYGYEAYVNGTRFVLESVDQAQHLPEPQSPYLQELLACLRDFARSRAYRLMTGPVYRTEKRLLTQEEKGWLPAIRFRPSLFKPVFIASLVGGLLAAWAGLPALLNMSRPAIGVLWLFLLPLGAFYPHLVGTFDRDKFIYPLRRLFREDPDVQQLLETIGYLDELLALHRFSEDFGHPTCLPEILDDGHHRFVARELRNPILGKANPDYVPNDIELDRHRLTFITGPNSGGKTAICKTIAQSQLLAQIGAYVPAREARMTVADRIFYQVPEVSQLTSGEGRFATELRHTKEIFLAATPRSLVILDELAEGTTYEERLKISYDIMEGFHKKGCTTLLVTHNHQLVDKFIEQGISQAKQVEFVGDRPTHRLIDGISRVSHADRVAREVGFSKEDIDRYLGEDSP</sequence>
<dbReference type="PANTHER" id="PTHR11361:SF34">
    <property type="entry name" value="DNA MISMATCH REPAIR PROTEIN MSH1, MITOCHONDRIAL"/>
    <property type="match status" value="1"/>
</dbReference>
<dbReference type="GO" id="GO:0140664">
    <property type="term" value="F:ATP-dependent DNA damage sensor activity"/>
    <property type="evidence" value="ECO:0007669"/>
    <property type="project" value="InterPro"/>
</dbReference>
<keyword evidence="6" id="KW-0175">Coiled coil</keyword>
<dbReference type="InterPro" id="IPR027417">
    <property type="entry name" value="P-loop_NTPase"/>
</dbReference>
<comment type="similarity">
    <text evidence="1">Belongs to the DNA mismatch repair MutS family.</text>
</comment>
<dbReference type="AlphaFoldDB" id="A0AAU9CY50"/>
<dbReference type="RefSeq" id="WP_286291189.1">
    <property type="nucleotide sequence ID" value="NZ_AP024718.1"/>
</dbReference>
<protein>
    <submittedName>
        <fullName evidence="9">DNA mismatch repair protein MutS</fullName>
    </submittedName>
</protein>
<dbReference type="InterPro" id="IPR036187">
    <property type="entry name" value="DNA_mismatch_repair_MutS_sf"/>
</dbReference>
<keyword evidence="7" id="KW-0812">Transmembrane</keyword>
<feature type="transmembrane region" description="Helical" evidence="7">
    <location>
        <begin position="244"/>
        <end position="266"/>
    </location>
</feature>
<evidence type="ECO:0000313" key="10">
    <source>
        <dbReference type="Proteomes" id="UP001321450"/>
    </source>
</evidence>
<dbReference type="CDD" id="cd03243">
    <property type="entry name" value="ABC_MutS_homologs"/>
    <property type="match status" value="1"/>
</dbReference>
<keyword evidence="5" id="KW-0227">DNA damage</keyword>
<dbReference type="Pfam" id="PF05192">
    <property type="entry name" value="MutS_III"/>
    <property type="match status" value="1"/>
</dbReference>
<accession>A0AAU9CY50</accession>
<dbReference type="GO" id="GO:0006298">
    <property type="term" value="P:mismatch repair"/>
    <property type="evidence" value="ECO:0007669"/>
    <property type="project" value="InterPro"/>
</dbReference>
<dbReference type="GO" id="GO:0030983">
    <property type="term" value="F:mismatched DNA binding"/>
    <property type="evidence" value="ECO:0007669"/>
    <property type="project" value="InterPro"/>
</dbReference>
<dbReference type="InterPro" id="IPR045076">
    <property type="entry name" value="MutS"/>
</dbReference>
<dbReference type="GO" id="GO:0005524">
    <property type="term" value="F:ATP binding"/>
    <property type="evidence" value="ECO:0007669"/>
    <property type="project" value="UniProtKB-KW"/>
</dbReference>
<dbReference type="Pfam" id="PF00488">
    <property type="entry name" value="MutS_V"/>
    <property type="match status" value="1"/>
</dbReference>
<evidence type="ECO:0000259" key="8">
    <source>
        <dbReference type="SMART" id="SM00534"/>
    </source>
</evidence>
<evidence type="ECO:0000256" key="1">
    <source>
        <dbReference type="ARBA" id="ARBA00006271"/>
    </source>
</evidence>
<dbReference type="PANTHER" id="PTHR11361">
    <property type="entry name" value="DNA MISMATCH REPAIR PROTEIN MUTS FAMILY MEMBER"/>
    <property type="match status" value="1"/>
</dbReference>
<dbReference type="Gene3D" id="3.40.50.300">
    <property type="entry name" value="P-loop containing nucleotide triphosphate hydrolases"/>
    <property type="match status" value="1"/>
</dbReference>
<name>A0AAU9CY50_9GAMM</name>
<evidence type="ECO:0000256" key="4">
    <source>
        <dbReference type="ARBA" id="ARBA00023125"/>
    </source>
</evidence>
<dbReference type="Proteomes" id="UP001321450">
    <property type="component" value="Chromosome"/>
</dbReference>
<keyword evidence="10" id="KW-1185">Reference proteome</keyword>